<dbReference type="OMA" id="MCAGDIN"/>
<organism evidence="5 6">
    <name type="scientific">Strongylocentrotus purpuratus</name>
    <name type="common">Purple sea urchin</name>
    <dbReference type="NCBI Taxonomy" id="7668"/>
    <lineage>
        <taxon>Eukaryota</taxon>
        <taxon>Metazoa</taxon>
        <taxon>Echinodermata</taxon>
        <taxon>Eleutherozoa</taxon>
        <taxon>Echinozoa</taxon>
        <taxon>Echinoidea</taxon>
        <taxon>Euechinoidea</taxon>
        <taxon>Echinacea</taxon>
        <taxon>Camarodonta</taxon>
        <taxon>Echinidea</taxon>
        <taxon>Strongylocentrotidae</taxon>
        <taxon>Strongylocentrotus</taxon>
    </lineage>
</organism>
<dbReference type="InterPro" id="IPR001190">
    <property type="entry name" value="SRCR"/>
</dbReference>
<name>A0A7M7HJF1_STRPU</name>
<dbReference type="Pfam" id="PF00530">
    <property type="entry name" value="SRCR"/>
    <property type="match status" value="1"/>
</dbReference>
<keyword evidence="2" id="KW-0325">Glycoprotein</keyword>
<evidence type="ECO:0000313" key="6">
    <source>
        <dbReference type="Proteomes" id="UP000007110"/>
    </source>
</evidence>
<dbReference type="KEGG" id="spu:105442591"/>
<dbReference type="Gene3D" id="3.10.250.10">
    <property type="entry name" value="SRCR-like domain"/>
    <property type="match status" value="1"/>
</dbReference>
<dbReference type="RefSeq" id="XP_011673150.1">
    <property type="nucleotide sequence ID" value="XM_011674848.1"/>
</dbReference>
<protein>
    <recommendedName>
        <fullName evidence="4">SRCR domain-containing protein</fullName>
    </recommendedName>
</protein>
<evidence type="ECO:0000256" key="2">
    <source>
        <dbReference type="ARBA" id="ARBA00023180"/>
    </source>
</evidence>
<keyword evidence="6" id="KW-1185">Reference proteome</keyword>
<evidence type="ECO:0000256" key="3">
    <source>
        <dbReference type="PROSITE-ProRule" id="PRU00196"/>
    </source>
</evidence>
<dbReference type="InterPro" id="IPR036772">
    <property type="entry name" value="SRCR-like_dom_sf"/>
</dbReference>
<dbReference type="PROSITE" id="PS00420">
    <property type="entry name" value="SRCR_1"/>
    <property type="match status" value="1"/>
</dbReference>
<feature type="domain" description="SRCR" evidence="4">
    <location>
        <begin position="22"/>
        <end position="120"/>
    </location>
</feature>
<evidence type="ECO:0000313" key="5">
    <source>
        <dbReference type="EnsemblMetazoa" id="XP_011673150"/>
    </source>
</evidence>
<accession>A0A7M7HJF1</accession>
<dbReference type="GeneID" id="105442591"/>
<dbReference type="FunFam" id="3.10.250.10:FF:000011">
    <property type="entry name" value="Scavenger receptor class A member 5"/>
    <property type="match status" value="1"/>
</dbReference>
<proteinExistence type="predicted"/>
<dbReference type="Proteomes" id="UP000007110">
    <property type="component" value="Unassembled WGS sequence"/>
</dbReference>
<reference evidence="6" key="1">
    <citation type="submission" date="2015-02" db="EMBL/GenBank/DDBJ databases">
        <title>Genome sequencing for Strongylocentrotus purpuratus.</title>
        <authorList>
            <person name="Murali S."/>
            <person name="Liu Y."/>
            <person name="Vee V."/>
            <person name="English A."/>
            <person name="Wang M."/>
            <person name="Skinner E."/>
            <person name="Han Y."/>
            <person name="Muzny D.M."/>
            <person name="Worley K.C."/>
            <person name="Gibbs R.A."/>
        </authorList>
    </citation>
    <scope>NUCLEOTIDE SEQUENCE</scope>
</reference>
<dbReference type="PANTHER" id="PTHR48071:SF28">
    <property type="entry name" value="SRCR DOMAIN-CONTAINING PROTEIN"/>
    <property type="match status" value="1"/>
</dbReference>
<reference evidence="5" key="2">
    <citation type="submission" date="2021-01" db="UniProtKB">
        <authorList>
            <consortium name="EnsemblMetazoa"/>
        </authorList>
    </citation>
    <scope>IDENTIFICATION</scope>
</reference>
<keyword evidence="1 3" id="KW-1015">Disulfide bond</keyword>
<feature type="disulfide bond" evidence="3">
    <location>
        <begin position="89"/>
        <end position="99"/>
    </location>
</feature>
<sequence length="145" mass="15901">MCAGDINVVIGIVSTAAYEGNLRLVNGSDYTEGRLEIFHDDQWGSICDNTWFGDDASVACRQMGLGNVKYAYQDYGPGQGPVHLDDVDCRGTEMYITTCQKGDWGVNNCGHDSDVGMSCFLFEGKSMPIGLFLNFGWNLKTVTFV</sequence>
<dbReference type="SMART" id="SM00202">
    <property type="entry name" value="SR"/>
    <property type="match status" value="1"/>
</dbReference>
<dbReference type="PANTHER" id="PTHR48071">
    <property type="entry name" value="SRCR DOMAIN-CONTAINING PROTEIN"/>
    <property type="match status" value="1"/>
</dbReference>
<evidence type="ECO:0000256" key="1">
    <source>
        <dbReference type="ARBA" id="ARBA00023157"/>
    </source>
</evidence>
<evidence type="ECO:0000259" key="4">
    <source>
        <dbReference type="PROSITE" id="PS50287"/>
    </source>
</evidence>
<dbReference type="GO" id="GO:0016020">
    <property type="term" value="C:membrane"/>
    <property type="evidence" value="ECO:0007669"/>
    <property type="project" value="InterPro"/>
</dbReference>
<dbReference type="InParanoid" id="A0A7M7HJF1"/>
<dbReference type="AlphaFoldDB" id="A0A7M7HJF1"/>
<comment type="caution">
    <text evidence="3">Lacks conserved residue(s) required for the propagation of feature annotation.</text>
</comment>
<dbReference type="SUPFAM" id="SSF56487">
    <property type="entry name" value="SRCR-like"/>
    <property type="match status" value="1"/>
</dbReference>
<dbReference type="PRINTS" id="PR00258">
    <property type="entry name" value="SPERACTRCPTR"/>
</dbReference>
<dbReference type="OrthoDB" id="536948at2759"/>
<dbReference type="PROSITE" id="PS50287">
    <property type="entry name" value="SRCR_2"/>
    <property type="match status" value="1"/>
</dbReference>
<dbReference type="EnsemblMetazoa" id="XM_011674848">
    <property type="protein sequence ID" value="XP_011673150"/>
    <property type="gene ID" value="LOC105442591"/>
</dbReference>